<reference evidence="2 3" key="1">
    <citation type="submission" date="2015-07" db="EMBL/GenBank/DDBJ databases">
        <title>Whole genome sequence of Thermanaerothrix daxensis DSM 23592.</title>
        <authorList>
            <person name="Hemp J."/>
            <person name="Ward L.M."/>
            <person name="Pace L.A."/>
            <person name="Fischer W.W."/>
        </authorList>
    </citation>
    <scope>NUCLEOTIDE SEQUENCE [LARGE SCALE GENOMIC DNA]</scope>
    <source>
        <strain evidence="2 3">GNS-1</strain>
    </source>
</reference>
<protein>
    <recommendedName>
        <fullName evidence="1">DUF2344 domain-containing protein</fullName>
    </recommendedName>
</protein>
<dbReference type="OrthoDB" id="9780488at2"/>
<dbReference type="RefSeq" id="WP_054521696.1">
    <property type="nucleotide sequence ID" value="NZ_LGKO01000004.1"/>
</dbReference>
<feature type="domain" description="DUF2344" evidence="1">
    <location>
        <begin position="4"/>
        <end position="184"/>
    </location>
</feature>
<sequence length="217" mass="24405">MLQRFRIDYAKTQPLRYVSSLDLQKIWERYLRRAGLTLAYSHGFSPQPRLQQAHPLPLGYLGAHELIDIWLEPAVELTSTEVQQRLIATPQPGIEINRVEAISLEAPTLAKQVTAADYTVWLLDPVDPKELSQRVSQLLNASSLPRERRGKVYDLRPLIESLSLLTDSPSNLVGLQMRLAAREGASGRPEEVIAALGFDPFAVRILRTRLHFHAPSG</sequence>
<dbReference type="NCBIfam" id="TIGR03936">
    <property type="entry name" value="sam_1_link_chp"/>
    <property type="match status" value="1"/>
</dbReference>
<dbReference type="EMBL" id="LGKO01000004">
    <property type="protein sequence ID" value="KPL83278.1"/>
    <property type="molecule type" value="Genomic_DNA"/>
</dbReference>
<name>A0A0P6XJF2_9CHLR</name>
<organism evidence="2 3">
    <name type="scientific">Thermanaerothrix daxensis</name>
    <dbReference type="NCBI Taxonomy" id="869279"/>
    <lineage>
        <taxon>Bacteria</taxon>
        <taxon>Bacillati</taxon>
        <taxon>Chloroflexota</taxon>
        <taxon>Anaerolineae</taxon>
        <taxon>Anaerolineales</taxon>
        <taxon>Anaerolineaceae</taxon>
        <taxon>Thermanaerothrix</taxon>
    </lineage>
</organism>
<dbReference type="STRING" id="869279.SE15_08595"/>
<evidence type="ECO:0000259" key="1">
    <source>
        <dbReference type="Pfam" id="PF10105"/>
    </source>
</evidence>
<dbReference type="Proteomes" id="UP000050544">
    <property type="component" value="Unassembled WGS sequence"/>
</dbReference>
<dbReference type="Pfam" id="PF10105">
    <property type="entry name" value="DUF2344"/>
    <property type="match status" value="1"/>
</dbReference>
<accession>A0A0P6XJF2</accession>
<dbReference type="InterPro" id="IPR018768">
    <property type="entry name" value="DUF2344"/>
</dbReference>
<gene>
    <name evidence="2" type="ORF">SE15_08595</name>
</gene>
<evidence type="ECO:0000313" key="3">
    <source>
        <dbReference type="Proteomes" id="UP000050544"/>
    </source>
</evidence>
<dbReference type="AlphaFoldDB" id="A0A0P6XJF2"/>
<comment type="caution">
    <text evidence="2">The sequence shown here is derived from an EMBL/GenBank/DDBJ whole genome shotgun (WGS) entry which is preliminary data.</text>
</comment>
<keyword evidence="3" id="KW-1185">Reference proteome</keyword>
<evidence type="ECO:0000313" key="2">
    <source>
        <dbReference type="EMBL" id="KPL83278.1"/>
    </source>
</evidence>
<proteinExistence type="predicted"/>